<evidence type="ECO:0000313" key="2">
    <source>
        <dbReference type="EMBL" id="QDY52367.1"/>
    </source>
</evidence>
<accession>A0A5B8IGP8</accession>
<protein>
    <submittedName>
        <fullName evidence="2">Uncharacterized protein</fullName>
    </submittedName>
</protein>
<evidence type="ECO:0000256" key="1">
    <source>
        <dbReference type="SAM" id="MobiDB-lite"/>
    </source>
</evidence>
<organism evidence="2">
    <name type="scientific">Mimiviridae sp. ChoanoV1</name>
    <dbReference type="NCBI Taxonomy" id="2596887"/>
    <lineage>
        <taxon>Viruses</taxon>
        <taxon>Varidnaviria</taxon>
        <taxon>Bamfordvirae</taxon>
        <taxon>Nucleocytoviricota</taxon>
        <taxon>Megaviricetes</taxon>
        <taxon>Imitervirales</taxon>
        <taxon>Schizomimiviridae</taxon>
    </lineage>
</organism>
<gene>
    <name evidence="2" type="ORF">7_15</name>
</gene>
<dbReference type="EMBL" id="MK250091">
    <property type="protein sequence ID" value="QDY52367.1"/>
    <property type="molecule type" value="Genomic_DNA"/>
</dbReference>
<proteinExistence type="predicted"/>
<sequence>MVRYSKKKNKSKKNPKVGRNQTRKRKTIDNLYSDYIVKKYDDAYKVNKLDTSTGGINWGLGVEHEAQLFHISKNEPYSFKNTNILFDSQESTCYLTHDKTEKGSCCKSIKNCYYSHPMVRKLMKSRPNIKQSESDFLKNIPWELTGRQSSMCSEKYKVVDGERKPIPVKILNRAPTLMPEFITTKHKNRTIESINNELLYVEKKFIDLQMKNPHTRQKVKKYGEIRTVPYGTANNILVPIKPTMGWTEYDFEEDEKYLDYTGSYHVTITLPCRENISDYEFIKLHQNFANQFQWIEPLLLASLFSGDPRTITEKDYNKKIRGSFRILATGWGNLAGSNVRKLGTSGVGRYSNIESVWRKGLNFNSTKKLMECDEKAKKNKNLKKRGSILSSDIRTFNFDFSDKCSERTGRSDECPKVSGGNMVHPNGMEIRIFDHFNSVHLIDLLRFMVYLSENARLFETKNYVYSNLTWKTAVRNIMKNGWRAILSDKYIDELRKNLNLELNFKNKTAFGFLEALNEELFMNHKNGFFPSLLIEKKYREAPDLPELNRFSWQISFNNEYEKTLKEVMKNNFKKGQKITMSRFEKVIYTKFSKKIWKDYIEDILFALESKPYKMVELIYPTGVITGIKYIG</sequence>
<feature type="region of interest" description="Disordered" evidence="1">
    <location>
        <begin position="1"/>
        <end position="24"/>
    </location>
</feature>
<reference evidence="2" key="1">
    <citation type="submission" date="2018-11" db="EMBL/GenBank/DDBJ databases">
        <title>A distinct lineage of giant viruses engineers rhodopsin photosystems in predatory marine eukaryotes.</title>
        <authorList>
            <person name="Needham D.M."/>
            <person name="Yoshizawa S."/>
            <person name="Hosaka T."/>
            <person name="Poirier C."/>
            <person name="Choi C.-J."/>
            <person name="Hehenberger E."/>
            <person name="Irwin N.A.T."/>
            <person name="Wilken S."/>
            <person name="Yung C.-M."/>
            <person name="Bachy C."/>
            <person name="Kurihara R."/>
            <person name="Nakajima Y."/>
            <person name="Kojima K."/>
            <person name="Kimura-Someya T."/>
            <person name="Leonard G."/>
            <person name="Malmstrom R.R."/>
            <person name="Mende D."/>
            <person name="Olson D.K."/>
            <person name="Sudo Y."/>
            <person name="Sudek S."/>
            <person name="Richards T.A."/>
            <person name="DeLong E.F."/>
            <person name="Keeling P.J."/>
            <person name="Santoro A.E."/>
            <person name="Shirouzu M."/>
            <person name="Iwasaki W."/>
            <person name="Worden A.Z."/>
        </authorList>
    </citation>
    <scope>NUCLEOTIDE SEQUENCE</scope>
</reference>
<name>A0A5B8IGP8_9VIRU</name>